<name>A0A840RZ44_9BURK</name>
<sequence>MAKLMDVRPQTFCKQIRCDRCEREATAEDHEFHLFASLEIDVTWGSPLGDGNHVEVDLCHACVKDVLGPWLRIGVQGWARQLELGPEGGI</sequence>
<gene>
    <name evidence="1" type="ORF">HNQ51_000116</name>
</gene>
<accession>A0A840RZ44</accession>
<comment type="caution">
    <text evidence="1">The sequence shown here is derived from an EMBL/GenBank/DDBJ whole genome shotgun (WGS) entry which is preliminary data.</text>
</comment>
<dbReference type="RefSeq" id="WP_217503000.1">
    <property type="nucleotide sequence ID" value="NZ_CP040709.1"/>
</dbReference>
<proteinExistence type="predicted"/>
<organism evidence="1 2">
    <name type="scientific">Inhella inkyongensis</name>
    <dbReference type="NCBI Taxonomy" id="392593"/>
    <lineage>
        <taxon>Bacteria</taxon>
        <taxon>Pseudomonadati</taxon>
        <taxon>Pseudomonadota</taxon>
        <taxon>Betaproteobacteria</taxon>
        <taxon>Burkholderiales</taxon>
        <taxon>Sphaerotilaceae</taxon>
        <taxon>Inhella</taxon>
    </lineage>
</organism>
<protein>
    <submittedName>
        <fullName evidence="1">Uncharacterized protein</fullName>
    </submittedName>
</protein>
<dbReference type="Proteomes" id="UP000554837">
    <property type="component" value="Unassembled WGS sequence"/>
</dbReference>
<evidence type="ECO:0000313" key="2">
    <source>
        <dbReference type="Proteomes" id="UP000554837"/>
    </source>
</evidence>
<keyword evidence="2" id="KW-1185">Reference proteome</keyword>
<evidence type="ECO:0000313" key="1">
    <source>
        <dbReference type="EMBL" id="MBB5202823.1"/>
    </source>
</evidence>
<dbReference type="EMBL" id="JACHHO010000001">
    <property type="protein sequence ID" value="MBB5202823.1"/>
    <property type="molecule type" value="Genomic_DNA"/>
</dbReference>
<reference evidence="1 2" key="1">
    <citation type="submission" date="2020-08" db="EMBL/GenBank/DDBJ databases">
        <title>Genomic Encyclopedia of Type Strains, Phase IV (KMG-IV): sequencing the most valuable type-strain genomes for metagenomic binning, comparative biology and taxonomic classification.</title>
        <authorList>
            <person name="Goeker M."/>
        </authorList>
    </citation>
    <scope>NUCLEOTIDE SEQUENCE [LARGE SCALE GENOMIC DNA]</scope>
    <source>
        <strain evidence="1 2">DSM 23958</strain>
    </source>
</reference>
<dbReference type="AlphaFoldDB" id="A0A840RZ44"/>